<evidence type="ECO:0000256" key="3">
    <source>
        <dbReference type="ARBA" id="ARBA00022553"/>
    </source>
</evidence>
<dbReference type="EMBL" id="CP032412">
    <property type="protein sequence ID" value="AYB44772.1"/>
    <property type="molecule type" value="Genomic_DNA"/>
</dbReference>
<comment type="similarity">
    <text evidence="1">Belongs to the ATP-dependent AMP-binding enzyme family.</text>
</comment>
<dbReference type="SUPFAM" id="SSF52777">
    <property type="entry name" value="CoA-dependent acyltransferases"/>
    <property type="match status" value="1"/>
</dbReference>
<reference evidence="6 7" key="1">
    <citation type="submission" date="2018-09" db="EMBL/GenBank/DDBJ databases">
        <title>Genome Sequence of Paenibacillus lautus Strain E7593-69, Azo Dye-Degrading Bacteria, Isolated from Commercial Tattoo Inks.</title>
        <authorList>
            <person name="Nho S.W."/>
            <person name="Kim S.-J."/>
            <person name="Kweon O."/>
            <person name="Cerniglia C.E."/>
        </authorList>
    </citation>
    <scope>NUCLEOTIDE SEQUENCE [LARGE SCALE GENOMIC DNA]</scope>
    <source>
        <strain evidence="6 7">E7593-69</strain>
    </source>
</reference>
<dbReference type="InterPro" id="IPR000873">
    <property type="entry name" value="AMP-dep_synth/lig_dom"/>
</dbReference>
<dbReference type="PRINTS" id="PR00154">
    <property type="entry name" value="AMPBINDING"/>
</dbReference>
<dbReference type="PIRSF" id="PIRSF001617">
    <property type="entry name" value="Alpha-AR"/>
    <property type="match status" value="1"/>
</dbReference>
<dbReference type="InterPro" id="IPR036291">
    <property type="entry name" value="NAD(P)-bd_dom_sf"/>
</dbReference>
<dbReference type="Pfam" id="PF07993">
    <property type="entry name" value="NAD_binding_4"/>
    <property type="match status" value="1"/>
</dbReference>
<dbReference type="InterPro" id="IPR009081">
    <property type="entry name" value="PP-bd_ACP"/>
</dbReference>
<dbReference type="SUPFAM" id="SSF56801">
    <property type="entry name" value="Acetyl-CoA synthetase-like"/>
    <property type="match status" value="1"/>
</dbReference>
<dbReference type="CDD" id="cd05930">
    <property type="entry name" value="A_NRPS"/>
    <property type="match status" value="1"/>
</dbReference>
<dbReference type="Pfam" id="PF00550">
    <property type="entry name" value="PP-binding"/>
    <property type="match status" value="1"/>
</dbReference>
<dbReference type="PANTHER" id="PTHR44845:SF7">
    <property type="entry name" value="PLIPASTATIN SYNTHASE SUBUNIT D"/>
    <property type="match status" value="1"/>
</dbReference>
<dbReference type="AlphaFoldDB" id="A0A385TQB5"/>
<accession>A0A385TQB5</accession>
<dbReference type="CDD" id="cd05235">
    <property type="entry name" value="SDR_e1"/>
    <property type="match status" value="1"/>
</dbReference>
<dbReference type="Pfam" id="PF00501">
    <property type="entry name" value="AMP-binding"/>
    <property type="match status" value="1"/>
</dbReference>
<dbReference type="PANTHER" id="PTHR44845">
    <property type="entry name" value="CARRIER DOMAIN-CONTAINING PROTEIN"/>
    <property type="match status" value="1"/>
</dbReference>
<dbReference type="PROSITE" id="PS00455">
    <property type="entry name" value="AMP_BINDING"/>
    <property type="match status" value="1"/>
</dbReference>
<evidence type="ECO:0000256" key="1">
    <source>
        <dbReference type="ARBA" id="ARBA00006432"/>
    </source>
</evidence>
<dbReference type="Proteomes" id="UP000266552">
    <property type="component" value="Chromosome"/>
</dbReference>
<dbReference type="FunFam" id="3.40.50.12780:FF:000012">
    <property type="entry name" value="Non-ribosomal peptide synthetase"/>
    <property type="match status" value="1"/>
</dbReference>
<dbReference type="Pfam" id="PF13193">
    <property type="entry name" value="AMP-binding_C"/>
    <property type="match status" value="1"/>
</dbReference>
<evidence type="ECO:0000313" key="7">
    <source>
        <dbReference type="Proteomes" id="UP000266552"/>
    </source>
</evidence>
<dbReference type="NCBIfam" id="TIGR01746">
    <property type="entry name" value="Thioester-redct"/>
    <property type="match status" value="1"/>
</dbReference>
<protein>
    <submittedName>
        <fullName evidence="6">Amino acid adenylation domain-containing protein</fullName>
    </submittedName>
</protein>
<gene>
    <name evidence="6" type="ORF">D5F53_16480</name>
</gene>
<name>A0A385TQB5_PAELA</name>
<sequence>MELKPLNTTLMIEQGKEYWLNELQLPLPGFYLYTDGPAHLQHQDFDRMAIPLRIETGKIQRFREAYNIKTWMLTSYVVFLYRMTHDSDLLIGVNNVKGNLLPLRVSLSENDSFAQLYEQISAKMEQIEASTLSLSDIEGFIGQPLHLRTIYGRNGNGYAYGESGLNWMVQEEERDQWTLYVSYAQPLFKEETIEKFSRHFKLLAAAALEHQEMPVSRLPMLTEEDQNAYAILNDTKMELPEDPTLVAMFAAVVEKYPMRIALSSGQEQITYEQLDRQSNQISHMLIAKGLRKGQFVSIFMKRSLDTIISMLGVLKAGGAYIPLDPSHPDERNAYIIEDTASNIILTHPDFTEKLNGLLAEVQTKPEYFCLDGHVDSYPTEACGVSVTGDDLAYIIYTSGSTGKPKGALIAHQGVVNLALANRENLQMSEQDIILQYSTFSFDASVYDIFGSLACGSRLHLLSDEQRFSIDAFTEAVADTNATRVAILPTVFFNQLAAYLPMEDTHKYRNIKTIVVGGEALAGETVRMFRKKLPIPIVNLYGPTETTVVATGHVVDYPISEDLATVYIGTPFANYELYIVNEHDELCPTCVTGELLICSVGVAKGYLNQPEKTREAFILDPITPESGKQFYRSGDLVRLLPNGQVEYRGRKDSQVKIRGFRIEIGEIEDNLAKHECVKDIAIIPRTDEDGSKMLAAFYTSHDGQAASAKEMVQFLSRKVPSYMVPKYICFVEEMPLSPTGKIDRKKLALYDLSMEAEEDNSRYEAPVNDTQRDIAAAWEKALGQTKIGIHDDFFDIGGYSLKILEILVLLKPRYPQLKINDFFVFPTIAKLAERVAELGSQDILVDPLEERDLPIQDLAEYPLSFPIHHASEQAVYTQQHILLTGATGYLGSHLLYELLNQSTATVYCLVRPSKLMEPYVRLEQVMTGYFGDDIKSRMDKRVIAIQGDLEQESLGLGAEDLAMIEARVDSIIHCGAEVKHFGDADYFARVNVESTDRLLALAQKKPNTRFHFISTLGIPEDLALGGQWEAIVAGTGYEESSIENVYTNSKLEAEKLVIKAGKERGIPAAVYRVGNLSCNSENGIFQKNIDNNAFYRMLKAMLLLKKAPSVKWQVDITPINYAGEAIAALLLQQETVGRVFHICNPVAIPYEDMVEHFKDYGYHISLMDWKEYEAWLLDPQQPKNKEGLELAMAQFEGDGAKNSVYRYTCPQTSEFLRNTGVKCALPDKPFFEKMMDYAAGIGYFVSPE</sequence>
<evidence type="ECO:0000313" key="6">
    <source>
        <dbReference type="EMBL" id="AYB44772.1"/>
    </source>
</evidence>
<dbReference type="Gene3D" id="1.10.1200.10">
    <property type="entry name" value="ACP-like"/>
    <property type="match status" value="1"/>
</dbReference>
<organism evidence="6 7">
    <name type="scientific">Paenibacillus lautus</name>
    <name type="common">Bacillus lautus</name>
    <dbReference type="NCBI Taxonomy" id="1401"/>
    <lineage>
        <taxon>Bacteria</taxon>
        <taxon>Bacillati</taxon>
        <taxon>Bacillota</taxon>
        <taxon>Bacilli</taxon>
        <taxon>Bacillales</taxon>
        <taxon>Paenibacillaceae</taxon>
        <taxon>Paenibacillus</taxon>
    </lineage>
</organism>
<dbReference type="InterPro" id="IPR010071">
    <property type="entry name" value="AA_adenyl_dom"/>
</dbReference>
<dbReference type="InterPro" id="IPR013120">
    <property type="entry name" value="FAR_NAD-bd"/>
</dbReference>
<dbReference type="KEGG" id="plw:D5F53_16480"/>
<evidence type="ECO:0000259" key="5">
    <source>
        <dbReference type="PROSITE" id="PS50075"/>
    </source>
</evidence>
<keyword evidence="2" id="KW-0596">Phosphopantetheine</keyword>
<dbReference type="Gene3D" id="3.30.559.30">
    <property type="entry name" value="Nonribosomal peptide synthetase, condensation domain"/>
    <property type="match status" value="1"/>
</dbReference>
<keyword evidence="7" id="KW-1185">Reference proteome</keyword>
<keyword evidence="4" id="KW-0045">Antibiotic biosynthesis</keyword>
<dbReference type="InterPro" id="IPR025110">
    <property type="entry name" value="AMP-bd_C"/>
</dbReference>
<proteinExistence type="inferred from homology"/>
<feature type="domain" description="Carrier" evidence="5">
    <location>
        <begin position="764"/>
        <end position="838"/>
    </location>
</feature>
<dbReference type="InterPro" id="IPR020459">
    <property type="entry name" value="AMP-binding"/>
</dbReference>
<dbReference type="GO" id="GO:0017000">
    <property type="term" value="P:antibiotic biosynthetic process"/>
    <property type="evidence" value="ECO:0007669"/>
    <property type="project" value="UniProtKB-KW"/>
</dbReference>
<dbReference type="InterPro" id="IPR045851">
    <property type="entry name" value="AMP-bd_C_sf"/>
</dbReference>
<dbReference type="Gene3D" id="3.40.50.980">
    <property type="match status" value="2"/>
</dbReference>
<dbReference type="PROSITE" id="PS50075">
    <property type="entry name" value="CARRIER"/>
    <property type="match status" value="1"/>
</dbReference>
<evidence type="ECO:0000256" key="2">
    <source>
        <dbReference type="ARBA" id="ARBA00022450"/>
    </source>
</evidence>
<dbReference type="Gene3D" id="2.30.38.10">
    <property type="entry name" value="Luciferase, Domain 3"/>
    <property type="match status" value="1"/>
</dbReference>
<keyword evidence="3" id="KW-0597">Phosphoprotein</keyword>
<dbReference type="InterPro" id="IPR020845">
    <property type="entry name" value="AMP-binding_CS"/>
</dbReference>
<dbReference type="FunFam" id="3.40.50.980:FF:000001">
    <property type="entry name" value="Non-ribosomal peptide synthetase"/>
    <property type="match status" value="1"/>
</dbReference>
<dbReference type="NCBIfam" id="TIGR01733">
    <property type="entry name" value="AA-adenyl-dom"/>
    <property type="match status" value="1"/>
</dbReference>
<dbReference type="InterPro" id="IPR036736">
    <property type="entry name" value="ACP-like_sf"/>
</dbReference>
<dbReference type="SUPFAM" id="SSF47336">
    <property type="entry name" value="ACP-like"/>
    <property type="match status" value="1"/>
</dbReference>
<evidence type="ECO:0000256" key="4">
    <source>
        <dbReference type="ARBA" id="ARBA00023194"/>
    </source>
</evidence>
<dbReference type="SUPFAM" id="SSF51735">
    <property type="entry name" value="NAD(P)-binding Rossmann-fold domains"/>
    <property type="match status" value="1"/>
</dbReference>
<dbReference type="InterPro" id="IPR010080">
    <property type="entry name" value="Thioester_reductase-like_dom"/>
</dbReference>
<dbReference type="Gene3D" id="3.40.50.720">
    <property type="entry name" value="NAD(P)-binding Rossmann-like Domain"/>
    <property type="match status" value="1"/>
</dbReference>
<dbReference type="Gene3D" id="3.30.300.30">
    <property type="match status" value="1"/>
</dbReference>